<evidence type="ECO:0000256" key="3">
    <source>
        <dbReference type="ARBA" id="ARBA00022679"/>
    </source>
</evidence>
<dbReference type="EMBL" id="CM007893">
    <property type="protein sequence ID" value="OTG29568.1"/>
    <property type="molecule type" value="Genomic_DNA"/>
</dbReference>
<evidence type="ECO:0000313" key="8">
    <source>
        <dbReference type="Proteomes" id="UP000215914"/>
    </source>
</evidence>
<accession>A0A251V1S0</accession>
<dbReference type="OrthoDB" id="1523883at2759"/>
<name>A0A251V1S0_HELAN</name>
<evidence type="ECO:0000256" key="1">
    <source>
        <dbReference type="ARBA" id="ARBA00007967"/>
    </source>
</evidence>
<keyword evidence="2 7" id="KW-0489">Methyltransferase</keyword>
<dbReference type="Gene3D" id="1.10.1200.270">
    <property type="entry name" value="Methyltransferase, alpha-helical capping domain"/>
    <property type="match status" value="1"/>
</dbReference>
<sequence length="369" mass="41983">MEVASILHMNTGDGKSSYASNSLLQETVIRKALPILEHIIKGISNHDLFLGQCFKIADLGCSSSKNTLLVISNIMDIVIEVCKENRYKPPQFEVCLNDLFGNDFNTLFKLLPDFYAKLKKDKGKHFSPCFVSAVPGSFYCRLFPDQSLHLVHSSYSVHWLSQVPDGLESNALNIYMAKTSPPNVFEAYGEQFKTDFTKFLQIRAEEIVCGGRMVLTFVGRSVVDPSSDESCRLWELLAQSLLDMVKEGLVRELDIKSFNVPIYYPCEDEVRNVIQNEGSFSLERSTTFHVNWDPQDMDYKNLNDFDGPSQIHGENTAKAVRAFTEPLLTSHFDKSIIDELFKKYKKHVAKHLCNTKTRFFNFVISLAKK</sequence>
<evidence type="ECO:0000256" key="4">
    <source>
        <dbReference type="ARBA" id="ARBA00022723"/>
    </source>
</evidence>
<evidence type="ECO:0000256" key="5">
    <source>
        <dbReference type="ARBA" id="ARBA00022842"/>
    </source>
</evidence>
<dbReference type="Proteomes" id="UP000215914">
    <property type="component" value="Chromosome 4"/>
</dbReference>
<dbReference type="InterPro" id="IPR042086">
    <property type="entry name" value="MeTrfase_capping"/>
</dbReference>
<keyword evidence="5" id="KW-0460">Magnesium</keyword>
<proteinExistence type="inferred from homology"/>
<comment type="similarity">
    <text evidence="1">Belongs to the methyltransferase superfamily. Type-7 methyltransferase family.</text>
</comment>
<dbReference type="FunCoup" id="A0A251V1S0">
    <property type="interactions" value="87"/>
</dbReference>
<dbReference type="Gene3D" id="3.40.50.150">
    <property type="entry name" value="Vaccinia Virus protein VP39"/>
    <property type="match status" value="1"/>
</dbReference>
<keyword evidence="4" id="KW-0479">Metal-binding</keyword>
<reference evidence="7" key="2">
    <citation type="submission" date="2017-02" db="EMBL/GenBank/DDBJ databases">
        <title>Sunflower complete genome.</title>
        <authorList>
            <person name="Langlade N."/>
            <person name="Munos S."/>
        </authorList>
    </citation>
    <scope>NUCLEOTIDE SEQUENCE [LARGE SCALE GENOMIC DNA]</scope>
    <source>
        <tissue evidence="7">Leaves</tissue>
    </source>
</reference>
<dbReference type="OMA" id="GINIAMC"/>
<dbReference type="EMBL" id="MNCJ02000319">
    <property type="protein sequence ID" value="KAF5811863.1"/>
    <property type="molecule type" value="Genomic_DNA"/>
</dbReference>
<dbReference type="PANTHER" id="PTHR31009">
    <property type="entry name" value="S-ADENOSYL-L-METHIONINE:CARBOXYL METHYLTRANSFERASE FAMILY PROTEIN"/>
    <property type="match status" value="1"/>
</dbReference>
<evidence type="ECO:0000256" key="2">
    <source>
        <dbReference type="ARBA" id="ARBA00022603"/>
    </source>
</evidence>
<dbReference type="AlphaFoldDB" id="A0A251V1S0"/>
<dbReference type="InterPro" id="IPR029063">
    <property type="entry name" value="SAM-dependent_MTases_sf"/>
</dbReference>
<keyword evidence="8" id="KW-1185">Reference proteome</keyword>
<dbReference type="InParanoid" id="A0A251V1S0"/>
<protein>
    <submittedName>
        <fullName evidence="6 7">Methyltransferase</fullName>
        <ecNumber evidence="6">2.1.1.-</ecNumber>
    </submittedName>
</protein>
<reference evidence="6" key="3">
    <citation type="submission" date="2020-06" db="EMBL/GenBank/DDBJ databases">
        <title>Helianthus annuus Genome sequencing and assembly Release 2.</title>
        <authorList>
            <person name="Gouzy J."/>
            <person name="Langlade N."/>
            <person name="Munos S."/>
        </authorList>
    </citation>
    <scope>NUCLEOTIDE SEQUENCE</scope>
    <source>
        <tissue evidence="6">Leaves</tissue>
    </source>
</reference>
<keyword evidence="3 7" id="KW-0808">Transferase</keyword>
<organism evidence="7 8">
    <name type="scientific">Helianthus annuus</name>
    <name type="common">Common sunflower</name>
    <dbReference type="NCBI Taxonomy" id="4232"/>
    <lineage>
        <taxon>Eukaryota</taxon>
        <taxon>Viridiplantae</taxon>
        <taxon>Streptophyta</taxon>
        <taxon>Embryophyta</taxon>
        <taxon>Tracheophyta</taxon>
        <taxon>Spermatophyta</taxon>
        <taxon>Magnoliopsida</taxon>
        <taxon>eudicotyledons</taxon>
        <taxon>Gunneridae</taxon>
        <taxon>Pentapetalae</taxon>
        <taxon>asterids</taxon>
        <taxon>campanulids</taxon>
        <taxon>Asterales</taxon>
        <taxon>Asteraceae</taxon>
        <taxon>Asteroideae</taxon>
        <taxon>Heliantheae alliance</taxon>
        <taxon>Heliantheae</taxon>
        <taxon>Helianthus</taxon>
    </lineage>
</organism>
<dbReference type="GO" id="GO:0032259">
    <property type="term" value="P:methylation"/>
    <property type="evidence" value="ECO:0000318"/>
    <property type="project" value="GO_Central"/>
</dbReference>
<evidence type="ECO:0000313" key="6">
    <source>
        <dbReference type="EMBL" id="KAF5811863.1"/>
    </source>
</evidence>
<dbReference type="EC" id="2.1.1.-" evidence="6"/>
<dbReference type="Pfam" id="PF03492">
    <property type="entry name" value="Methyltransf_7"/>
    <property type="match status" value="1"/>
</dbReference>
<reference evidence="6 8" key="1">
    <citation type="journal article" date="2017" name="Nature">
        <title>The sunflower genome provides insights into oil metabolism, flowering and Asterid evolution.</title>
        <authorList>
            <person name="Badouin H."/>
            <person name="Gouzy J."/>
            <person name="Grassa C.J."/>
            <person name="Murat F."/>
            <person name="Staton S.E."/>
            <person name="Cottret L."/>
            <person name="Lelandais-Briere C."/>
            <person name="Owens G.L."/>
            <person name="Carrere S."/>
            <person name="Mayjonade B."/>
            <person name="Legrand L."/>
            <person name="Gill N."/>
            <person name="Kane N.C."/>
            <person name="Bowers J.E."/>
            <person name="Hubner S."/>
            <person name="Bellec A."/>
            <person name="Berard A."/>
            <person name="Berges H."/>
            <person name="Blanchet N."/>
            <person name="Boniface M.C."/>
            <person name="Brunel D."/>
            <person name="Catrice O."/>
            <person name="Chaidir N."/>
            <person name="Claudel C."/>
            <person name="Donnadieu C."/>
            <person name="Faraut T."/>
            <person name="Fievet G."/>
            <person name="Helmstetter N."/>
            <person name="King M."/>
            <person name="Knapp S.J."/>
            <person name="Lai Z."/>
            <person name="Le Paslier M.C."/>
            <person name="Lippi Y."/>
            <person name="Lorenzon L."/>
            <person name="Mandel J.R."/>
            <person name="Marage G."/>
            <person name="Marchand G."/>
            <person name="Marquand E."/>
            <person name="Bret-Mestries E."/>
            <person name="Morien E."/>
            <person name="Nambeesan S."/>
            <person name="Nguyen T."/>
            <person name="Pegot-Espagnet P."/>
            <person name="Pouilly N."/>
            <person name="Raftis F."/>
            <person name="Sallet E."/>
            <person name="Schiex T."/>
            <person name="Thomas J."/>
            <person name="Vandecasteele C."/>
            <person name="Vares D."/>
            <person name="Vear F."/>
            <person name="Vautrin S."/>
            <person name="Crespi M."/>
            <person name="Mangin B."/>
            <person name="Burke J.M."/>
            <person name="Salse J."/>
            <person name="Munos S."/>
            <person name="Vincourt P."/>
            <person name="Rieseberg L.H."/>
            <person name="Langlade N.B."/>
        </authorList>
    </citation>
    <scope>NUCLEOTIDE SEQUENCE [LARGE SCALE GENOMIC DNA]</scope>
    <source>
        <strain evidence="8">cv. SF193</strain>
        <tissue evidence="6">Leaves</tissue>
    </source>
</reference>
<dbReference type="Gramene" id="mRNA:HanXRQr2_Chr04g0186301">
    <property type="protein sequence ID" value="mRNA:HanXRQr2_Chr04g0186301"/>
    <property type="gene ID" value="HanXRQr2_Chr04g0186301"/>
</dbReference>
<evidence type="ECO:0000313" key="7">
    <source>
        <dbReference type="EMBL" id="OTG29568.1"/>
    </source>
</evidence>
<dbReference type="GO" id="GO:0046872">
    <property type="term" value="F:metal ion binding"/>
    <property type="evidence" value="ECO:0007669"/>
    <property type="project" value="UniProtKB-KW"/>
</dbReference>
<dbReference type="SUPFAM" id="SSF53335">
    <property type="entry name" value="S-adenosyl-L-methionine-dependent methyltransferases"/>
    <property type="match status" value="1"/>
</dbReference>
<dbReference type="GO" id="GO:0008757">
    <property type="term" value="F:S-adenosylmethionine-dependent methyltransferase activity"/>
    <property type="evidence" value="ECO:0000318"/>
    <property type="project" value="GO_Central"/>
</dbReference>
<gene>
    <name evidence="7" type="ORF">HannXRQ_Chr04g0123711</name>
    <name evidence="6" type="ORF">HanXRQr2_Chr04g0186301</name>
</gene>
<dbReference type="InterPro" id="IPR005299">
    <property type="entry name" value="MeTrfase_7"/>
</dbReference>